<comment type="function">
    <text evidence="5">Methylation of the membrane-bound methyl-accepting chemotaxis proteins (MCP) to form gamma-glutamyl methyl ester residues in MCP.</text>
</comment>
<feature type="binding site" evidence="6">
    <location>
        <begin position="213"/>
        <end position="214"/>
    </location>
    <ligand>
        <name>S-adenosyl-L-methionine</name>
        <dbReference type="ChEBI" id="CHEBI:59789"/>
    </ligand>
</feature>
<protein>
    <recommendedName>
        <fullName evidence="5">Chemotaxis protein methyltransferase</fullName>
        <ecNumber evidence="5">2.1.1.80</ecNumber>
    </recommendedName>
</protein>
<evidence type="ECO:0000313" key="8">
    <source>
        <dbReference type="EMBL" id="ADU42152.1"/>
    </source>
</evidence>
<dbReference type="PIRSF" id="PIRSF000410">
    <property type="entry name" value="CheR"/>
    <property type="match status" value="1"/>
</dbReference>
<dbReference type="eggNOG" id="COG1352">
    <property type="taxonomic scope" value="Bacteria"/>
</dbReference>
<dbReference type="InterPro" id="IPR022641">
    <property type="entry name" value="CheR_N"/>
</dbReference>
<dbReference type="InterPro" id="IPR036804">
    <property type="entry name" value="CheR_N_sf"/>
</dbReference>
<feature type="binding site" evidence="6">
    <location>
        <position position="129"/>
    </location>
    <ligand>
        <name>S-adenosyl-L-methionine</name>
        <dbReference type="ChEBI" id="CHEBI:59789"/>
    </ligand>
</feature>
<dbReference type="PANTHER" id="PTHR24422:SF26">
    <property type="entry name" value="CHEMOTAXIS PROTEIN METHYLTRANSFERASE"/>
    <property type="match status" value="1"/>
</dbReference>
<evidence type="ECO:0000256" key="4">
    <source>
        <dbReference type="ARBA" id="ARBA00022691"/>
    </source>
</evidence>
<dbReference type="Gene3D" id="3.40.50.150">
    <property type="entry name" value="Vaccinia Virus protein VP39"/>
    <property type="match status" value="1"/>
</dbReference>
<dbReference type="GO" id="GO:0008983">
    <property type="term" value="F:protein-glutamate O-methyltransferase activity"/>
    <property type="evidence" value="ECO:0007669"/>
    <property type="project" value="UniProtKB-EC"/>
</dbReference>
<feature type="binding site" evidence="6">
    <location>
        <position position="86"/>
    </location>
    <ligand>
        <name>S-adenosyl-L-methionine</name>
        <dbReference type="ChEBI" id="CHEBI:59789"/>
    </ligand>
</feature>
<dbReference type="EC" id="2.1.1.80" evidence="5"/>
<feature type="domain" description="CheR-type methyltransferase" evidence="7">
    <location>
        <begin position="6"/>
        <end position="285"/>
    </location>
</feature>
<keyword evidence="4 5" id="KW-0949">S-adenosyl-L-methionine</keyword>
<feature type="binding site" evidence="6">
    <location>
        <position position="90"/>
    </location>
    <ligand>
        <name>S-adenosyl-L-methionine</name>
        <dbReference type="ChEBI" id="CHEBI:59789"/>
    </ligand>
</feature>
<accession>E6VKM3</accession>
<dbReference type="SUPFAM" id="SSF53335">
    <property type="entry name" value="S-adenosyl-L-methionine-dependent methyltransferases"/>
    <property type="match status" value="1"/>
</dbReference>
<dbReference type="AlphaFoldDB" id="E6VKM3"/>
<gene>
    <name evidence="8" type="ordered locus">Rpdx1_0512</name>
</gene>
<evidence type="ECO:0000256" key="1">
    <source>
        <dbReference type="ARBA" id="ARBA00001541"/>
    </source>
</evidence>
<feature type="binding site" evidence="6">
    <location>
        <position position="155"/>
    </location>
    <ligand>
        <name>S-adenosyl-L-methionine</name>
        <dbReference type="ChEBI" id="CHEBI:59789"/>
    </ligand>
</feature>
<sequence>MVHANRQPSSRQLTDRQFRSIAELIEGQVGIKMPSAKRVMLEGRLHKRVRALNFSGVTEYVDHLFDRQILDDELTHLIDVVTTNKTDFFREPQHFEFLRTVAVPELLKLPDRKSNDLKIWSAACSTGMEAYTTAMVLDDMVQSGSRFQFRILGTDISTAVLRLAKSAIYNREAIAPVPAPFVGRYFLTSRDRSRGEVRVVPELRRLTNFTRMNLMDASYPVDRDVDVIFCRNVLIYFDRDTQRKVVEQLCSHLRPGGYLLVGHSESMIHSALPKLRQVQPTVFKL</sequence>
<dbReference type="STRING" id="652103.Rpdx1_0512"/>
<keyword evidence="2 5" id="KW-0489">Methyltransferase</keyword>
<dbReference type="CDD" id="cd02440">
    <property type="entry name" value="AdoMet_MTases"/>
    <property type="match status" value="1"/>
</dbReference>
<organism evidence="8 9">
    <name type="scientific">Rhodopseudomonas palustris (strain DX-1)</name>
    <dbReference type="NCBI Taxonomy" id="652103"/>
    <lineage>
        <taxon>Bacteria</taxon>
        <taxon>Pseudomonadati</taxon>
        <taxon>Pseudomonadota</taxon>
        <taxon>Alphaproteobacteria</taxon>
        <taxon>Hyphomicrobiales</taxon>
        <taxon>Nitrobacteraceae</taxon>
        <taxon>Rhodopseudomonas</taxon>
    </lineage>
</organism>
<evidence type="ECO:0000256" key="2">
    <source>
        <dbReference type="ARBA" id="ARBA00022603"/>
    </source>
</evidence>
<feature type="binding site" evidence="6">
    <location>
        <begin position="231"/>
        <end position="232"/>
    </location>
    <ligand>
        <name>S-adenosyl-L-methionine</name>
        <dbReference type="ChEBI" id="CHEBI:59789"/>
    </ligand>
</feature>
<dbReference type="Gene3D" id="1.10.155.10">
    <property type="entry name" value="Chemotaxis receptor methyltransferase CheR, N-terminal domain"/>
    <property type="match status" value="1"/>
</dbReference>
<evidence type="ECO:0000256" key="3">
    <source>
        <dbReference type="ARBA" id="ARBA00022679"/>
    </source>
</evidence>
<dbReference type="PANTHER" id="PTHR24422">
    <property type="entry name" value="CHEMOTAXIS PROTEIN METHYLTRANSFERASE"/>
    <property type="match status" value="1"/>
</dbReference>
<feature type="binding site" evidence="6">
    <location>
        <position position="84"/>
    </location>
    <ligand>
        <name>S-adenosyl-L-methionine</name>
        <dbReference type="ChEBI" id="CHEBI:59789"/>
    </ligand>
</feature>
<comment type="catalytic activity">
    <reaction evidence="1 5">
        <text>L-glutamyl-[protein] + S-adenosyl-L-methionine = [protein]-L-glutamate 5-O-methyl ester + S-adenosyl-L-homocysteine</text>
        <dbReference type="Rhea" id="RHEA:24452"/>
        <dbReference type="Rhea" id="RHEA-COMP:10208"/>
        <dbReference type="Rhea" id="RHEA-COMP:10311"/>
        <dbReference type="ChEBI" id="CHEBI:29973"/>
        <dbReference type="ChEBI" id="CHEBI:57856"/>
        <dbReference type="ChEBI" id="CHEBI:59789"/>
        <dbReference type="ChEBI" id="CHEBI:82795"/>
        <dbReference type="EC" id="2.1.1.80"/>
    </reaction>
</comment>
<dbReference type="InterPro" id="IPR026024">
    <property type="entry name" value="Chemotaxis_MeTrfase_CheR"/>
</dbReference>
<dbReference type="OrthoDB" id="9816309at2"/>
<dbReference type="PROSITE" id="PS50123">
    <property type="entry name" value="CHER"/>
    <property type="match status" value="1"/>
</dbReference>
<dbReference type="PRINTS" id="PR00996">
    <property type="entry name" value="CHERMTFRASE"/>
</dbReference>
<dbReference type="InterPro" id="IPR000780">
    <property type="entry name" value="CheR_MeTrfase"/>
</dbReference>
<proteinExistence type="predicted"/>
<evidence type="ECO:0000256" key="6">
    <source>
        <dbReference type="PIRSR" id="PIRSR000410-1"/>
    </source>
</evidence>
<evidence type="ECO:0000259" key="7">
    <source>
        <dbReference type="PROSITE" id="PS50123"/>
    </source>
</evidence>
<dbReference type="BioCyc" id="RPAL652103:RPDX1_RS02560-MONOMER"/>
<dbReference type="KEGG" id="rpx:Rpdx1_0512"/>
<dbReference type="GO" id="GO:0032259">
    <property type="term" value="P:methylation"/>
    <property type="evidence" value="ECO:0007669"/>
    <property type="project" value="UniProtKB-KW"/>
</dbReference>
<dbReference type="SUPFAM" id="SSF47757">
    <property type="entry name" value="Chemotaxis receptor methyltransferase CheR, N-terminal domain"/>
    <property type="match status" value="1"/>
</dbReference>
<evidence type="ECO:0000256" key="5">
    <source>
        <dbReference type="PIRNR" id="PIRNR000410"/>
    </source>
</evidence>
<evidence type="ECO:0000313" key="9">
    <source>
        <dbReference type="Proteomes" id="UP000001402"/>
    </source>
</evidence>
<dbReference type="InterPro" id="IPR022642">
    <property type="entry name" value="CheR_C"/>
</dbReference>
<dbReference type="HOGENOM" id="CLU_025854_0_0_5"/>
<dbReference type="SMART" id="SM00138">
    <property type="entry name" value="MeTrc"/>
    <property type="match status" value="1"/>
</dbReference>
<name>E6VKM3_RHOPX</name>
<keyword evidence="3 5" id="KW-0808">Transferase</keyword>
<dbReference type="Pfam" id="PF03705">
    <property type="entry name" value="CheR_N"/>
    <property type="match status" value="1"/>
</dbReference>
<reference evidence="8" key="1">
    <citation type="submission" date="2010-12" db="EMBL/GenBank/DDBJ databases">
        <title>Complete sequence of Rhodopseudomonas palustris DX-1.</title>
        <authorList>
            <consortium name="US DOE Joint Genome Institute"/>
            <person name="Lucas S."/>
            <person name="Copeland A."/>
            <person name="Lapidus A."/>
            <person name="Cheng J.-F."/>
            <person name="Goodwin L."/>
            <person name="Pitluck S."/>
            <person name="Misra M."/>
            <person name="Chertkov O."/>
            <person name="Detter J.C."/>
            <person name="Han C."/>
            <person name="Tapia R."/>
            <person name="Land M."/>
            <person name="Hauser L."/>
            <person name="Kyrpides N."/>
            <person name="Ivanova N."/>
            <person name="Ovchinnikova G."/>
            <person name="Logan B."/>
            <person name="Oda Y."/>
            <person name="Harwood C."/>
            <person name="Woyke T."/>
        </authorList>
    </citation>
    <scope>NUCLEOTIDE SEQUENCE [LARGE SCALE GENOMIC DNA]</scope>
    <source>
        <strain evidence="8">DX-1</strain>
    </source>
</reference>
<dbReference type="Proteomes" id="UP000001402">
    <property type="component" value="Chromosome"/>
</dbReference>
<dbReference type="EMBL" id="CP002418">
    <property type="protein sequence ID" value="ADU42152.1"/>
    <property type="molecule type" value="Genomic_DNA"/>
</dbReference>
<dbReference type="InterPro" id="IPR029063">
    <property type="entry name" value="SAM-dependent_MTases_sf"/>
</dbReference>
<dbReference type="InterPro" id="IPR050903">
    <property type="entry name" value="Bact_Chemotaxis_MeTrfase"/>
</dbReference>
<dbReference type="Pfam" id="PF01739">
    <property type="entry name" value="CheR"/>
    <property type="match status" value="1"/>
</dbReference>